<dbReference type="SMART" id="SM00823">
    <property type="entry name" value="PKS_PP"/>
    <property type="match status" value="2"/>
</dbReference>
<dbReference type="SUPFAM" id="SSF47336">
    <property type="entry name" value="ACP-like"/>
    <property type="match status" value="2"/>
</dbReference>
<dbReference type="Proteomes" id="UP000295680">
    <property type="component" value="Unassembled WGS sequence"/>
</dbReference>
<evidence type="ECO:0000256" key="5">
    <source>
        <dbReference type="ARBA" id="ARBA00022737"/>
    </source>
</evidence>
<dbReference type="Pfam" id="PF08659">
    <property type="entry name" value="KR"/>
    <property type="match status" value="2"/>
</dbReference>
<dbReference type="InterPro" id="IPR014030">
    <property type="entry name" value="Ketoacyl_synth_N"/>
</dbReference>
<evidence type="ECO:0000256" key="4">
    <source>
        <dbReference type="ARBA" id="ARBA00022679"/>
    </source>
</evidence>
<dbReference type="SUPFAM" id="SSF55048">
    <property type="entry name" value="Probable ACP-binding domain of malonyl-CoA ACP transacylase"/>
    <property type="match status" value="2"/>
</dbReference>
<dbReference type="PROSITE" id="PS52004">
    <property type="entry name" value="KS3_2"/>
    <property type="match status" value="2"/>
</dbReference>
<dbReference type="InterPro" id="IPR016039">
    <property type="entry name" value="Thiolase-like"/>
</dbReference>
<dbReference type="PANTHER" id="PTHR43775:SF51">
    <property type="entry name" value="INACTIVE PHENOLPHTHIOCEROL SYNTHESIS POLYKETIDE SYNTHASE TYPE I PKS1-RELATED"/>
    <property type="match status" value="1"/>
</dbReference>
<comment type="cofactor">
    <cofactor evidence="1">
        <name>pantetheine 4'-phosphate</name>
        <dbReference type="ChEBI" id="CHEBI:47942"/>
    </cofactor>
</comment>
<proteinExistence type="predicted"/>
<dbReference type="InterPro" id="IPR018201">
    <property type="entry name" value="Ketoacyl_synth_AS"/>
</dbReference>
<dbReference type="GO" id="GO:0006633">
    <property type="term" value="P:fatty acid biosynthetic process"/>
    <property type="evidence" value="ECO:0007669"/>
    <property type="project" value="InterPro"/>
</dbReference>
<dbReference type="Pfam" id="PF16197">
    <property type="entry name" value="KAsynt_C_assoc"/>
    <property type="match status" value="2"/>
</dbReference>
<keyword evidence="8" id="KW-0012">Acyltransferase</keyword>
<dbReference type="SMART" id="SM00825">
    <property type="entry name" value="PKS_KS"/>
    <property type="match status" value="2"/>
</dbReference>
<keyword evidence="2" id="KW-0596">Phosphopantetheine</keyword>
<dbReference type="Pfam" id="PF02801">
    <property type="entry name" value="Ketoacyl-synt_C"/>
    <property type="match status" value="2"/>
</dbReference>
<evidence type="ECO:0000256" key="2">
    <source>
        <dbReference type="ARBA" id="ARBA00022450"/>
    </source>
</evidence>
<dbReference type="GO" id="GO:0004315">
    <property type="term" value="F:3-oxoacyl-[acyl-carrier-protein] synthase activity"/>
    <property type="evidence" value="ECO:0007669"/>
    <property type="project" value="InterPro"/>
</dbReference>
<dbReference type="GO" id="GO:0005835">
    <property type="term" value="C:fatty acid synthase complex"/>
    <property type="evidence" value="ECO:0007669"/>
    <property type="project" value="InterPro"/>
</dbReference>
<evidence type="ECO:0000256" key="8">
    <source>
        <dbReference type="ARBA" id="ARBA00023315"/>
    </source>
</evidence>
<dbReference type="InterPro" id="IPR020841">
    <property type="entry name" value="PKS_Beta-ketoAc_synthase_dom"/>
</dbReference>
<evidence type="ECO:0000313" key="11">
    <source>
        <dbReference type="EMBL" id="TCO44760.1"/>
    </source>
</evidence>
<evidence type="ECO:0000259" key="9">
    <source>
        <dbReference type="PROSITE" id="PS50075"/>
    </source>
</evidence>
<name>A0A4V2S3K2_9PSEU</name>
<keyword evidence="4 11" id="KW-0808">Transferase</keyword>
<dbReference type="Pfam" id="PF08990">
    <property type="entry name" value="Docking"/>
    <property type="match status" value="1"/>
</dbReference>
<accession>A0A4V2S3K2</accession>
<keyword evidence="5" id="KW-0677">Repeat</keyword>
<dbReference type="FunFam" id="3.40.47.10:FF:000019">
    <property type="entry name" value="Polyketide synthase type I"/>
    <property type="match status" value="2"/>
</dbReference>
<dbReference type="InterPro" id="IPR016035">
    <property type="entry name" value="Acyl_Trfase/lysoPLipase"/>
</dbReference>
<dbReference type="Pfam" id="PF00109">
    <property type="entry name" value="ketoacyl-synt"/>
    <property type="match status" value="2"/>
</dbReference>
<keyword evidence="3" id="KW-0597">Phosphoprotein</keyword>
<dbReference type="Gene3D" id="3.40.50.720">
    <property type="entry name" value="NAD(P)-binding Rossmann-like Domain"/>
    <property type="match status" value="2"/>
</dbReference>
<dbReference type="InterPro" id="IPR009081">
    <property type="entry name" value="PP-bd_ACP"/>
</dbReference>
<dbReference type="EMBL" id="SLWS01000022">
    <property type="protein sequence ID" value="TCO44760.1"/>
    <property type="molecule type" value="Genomic_DNA"/>
</dbReference>
<reference evidence="11 12" key="1">
    <citation type="submission" date="2019-03" db="EMBL/GenBank/DDBJ databases">
        <title>Genomic Encyclopedia of Type Strains, Phase IV (KMG-IV): sequencing the most valuable type-strain genomes for metagenomic binning, comparative biology and taxonomic classification.</title>
        <authorList>
            <person name="Goeker M."/>
        </authorList>
    </citation>
    <scope>NUCLEOTIDE SEQUENCE [LARGE SCALE GENOMIC DNA]</scope>
    <source>
        <strain evidence="11 12">DSM 45934</strain>
    </source>
</reference>
<dbReference type="GO" id="GO:0033068">
    <property type="term" value="P:macrolide biosynthetic process"/>
    <property type="evidence" value="ECO:0007669"/>
    <property type="project" value="UniProtKB-ARBA"/>
</dbReference>
<dbReference type="SUPFAM" id="SSF53901">
    <property type="entry name" value="Thiolase-like"/>
    <property type="match status" value="2"/>
</dbReference>
<protein>
    <submittedName>
        <fullName evidence="11">Acyl transferase domain-containing protein</fullName>
    </submittedName>
</protein>
<dbReference type="InterPro" id="IPR020806">
    <property type="entry name" value="PKS_PP-bd"/>
</dbReference>
<evidence type="ECO:0000256" key="1">
    <source>
        <dbReference type="ARBA" id="ARBA00001957"/>
    </source>
</evidence>
<dbReference type="PROSITE" id="PS00012">
    <property type="entry name" value="PHOSPHOPANTETHEINE"/>
    <property type="match status" value="2"/>
</dbReference>
<keyword evidence="6" id="KW-0045">Antibiotic biosynthesis</keyword>
<dbReference type="InterPro" id="IPR014043">
    <property type="entry name" value="Acyl_transferase_dom"/>
</dbReference>
<feature type="domain" description="Ketosynthase family 3 (KS3)" evidence="10">
    <location>
        <begin position="1379"/>
        <end position="1793"/>
    </location>
</feature>
<dbReference type="PROSITE" id="PS00606">
    <property type="entry name" value="KS3_1"/>
    <property type="match status" value="2"/>
</dbReference>
<dbReference type="InterPro" id="IPR013968">
    <property type="entry name" value="PKS_KR"/>
</dbReference>
<comment type="caution">
    <text evidence="11">The sequence shown here is derived from an EMBL/GenBank/DDBJ whole genome shotgun (WGS) entry which is preliminary data.</text>
</comment>
<evidence type="ECO:0000313" key="12">
    <source>
        <dbReference type="Proteomes" id="UP000295680"/>
    </source>
</evidence>
<dbReference type="RefSeq" id="WP_132126267.1">
    <property type="nucleotide sequence ID" value="NZ_SLWS01000022.1"/>
</dbReference>
<dbReference type="InterPro" id="IPR032821">
    <property type="entry name" value="PKS_assoc"/>
</dbReference>
<dbReference type="SUPFAM" id="SSF51735">
    <property type="entry name" value="NAD(P)-binding Rossmann-fold domains"/>
    <property type="match status" value="4"/>
</dbReference>
<dbReference type="InterPro" id="IPR057326">
    <property type="entry name" value="KR_dom"/>
</dbReference>
<feature type="domain" description="Ketosynthase family 3 (KS3)" evidence="10">
    <location>
        <begin position="30"/>
        <end position="445"/>
    </location>
</feature>
<dbReference type="SUPFAM" id="SSF52151">
    <property type="entry name" value="FabD/lysophospholipase-like"/>
    <property type="match status" value="2"/>
</dbReference>
<dbReference type="Pfam" id="PF00550">
    <property type="entry name" value="PP-binding"/>
    <property type="match status" value="2"/>
</dbReference>
<keyword evidence="7" id="KW-0511">Multifunctional enzyme</keyword>
<dbReference type="CDD" id="cd00833">
    <property type="entry name" value="PKS"/>
    <property type="match status" value="2"/>
</dbReference>
<dbReference type="Gene3D" id="3.40.366.10">
    <property type="entry name" value="Malonyl-Coenzyme A Acyl Carrier Protein, domain 2"/>
    <property type="match status" value="2"/>
</dbReference>
<dbReference type="InterPro" id="IPR014031">
    <property type="entry name" value="Ketoacyl_synth_C"/>
</dbReference>
<dbReference type="InterPro" id="IPR003965">
    <property type="entry name" value="Fatty_acid_synthase"/>
</dbReference>
<organism evidence="11 12">
    <name type="scientific">Actinocrispum wychmicini</name>
    <dbReference type="NCBI Taxonomy" id="1213861"/>
    <lineage>
        <taxon>Bacteria</taxon>
        <taxon>Bacillati</taxon>
        <taxon>Actinomycetota</taxon>
        <taxon>Actinomycetes</taxon>
        <taxon>Pseudonocardiales</taxon>
        <taxon>Pseudonocardiaceae</taxon>
        <taxon>Actinocrispum</taxon>
    </lineage>
</organism>
<keyword evidence="12" id="KW-1185">Reference proteome</keyword>
<dbReference type="InterPro" id="IPR050091">
    <property type="entry name" value="PKS_NRPS_Biosynth_Enz"/>
</dbReference>
<dbReference type="InterPro" id="IPR016036">
    <property type="entry name" value="Malonyl_transacylase_ACP-bd"/>
</dbReference>
<dbReference type="SMART" id="SM01294">
    <property type="entry name" value="PKS_PP_betabranch"/>
    <property type="match status" value="2"/>
</dbReference>
<dbReference type="Gene3D" id="1.10.1200.10">
    <property type="entry name" value="ACP-like"/>
    <property type="match status" value="2"/>
</dbReference>
<feature type="domain" description="Carrier" evidence="9">
    <location>
        <begin position="1288"/>
        <end position="1363"/>
    </location>
</feature>
<dbReference type="Gene3D" id="3.30.70.3290">
    <property type="match status" value="2"/>
</dbReference>
<evidence type="ECO:0000256" key="3">
    <source>
        <dbReference type="ARBA" id="ARBA00022553"/>
    </source>
</evidence>
<dbReference type="InterPro" id="IPR001227">
    <property type="entry name" value="Ac_transferase_dom_sf"/>
</dbReference>
<dbReference type="PROSITE" id="PS50075">
    <property type="entry name" value="CARRIER"/>
    <property type="match status" value="2"/>
</dbReference>
<dbReference type="PRINTS" id="PR01483">
    <property type="entry name" value="FASYNTHASE"/>
</dbReference>
<dbReference type="Gene3D" id="3.40.47.10">
    <property type="match status" value="2"/>
</dbReference>
<dbReference type="InterPro" id="IPR015083">
    <property type="entry name" value="NorB/c/GfsB-D-like_docking"/>
</dbReference>
<dbReference type="PANTHER" id="PTHR43775">
    <property type="entry name" value="FATTY ACID SYNTHASE"/>
    <property type="match status" value="1"/>
</dbReference>
<sequence length="2842" mass="301452">MATSPDQVVEALRASLRENERLRQQQQRFSEPVAIVGMGCRFPGDVRSPADFWRLLTTGADAISAFPDDRGWRPDDLAASHTREGGFVYDATRFDPEFFGISPREAVATDPQQRLLLEVAWETFEQAGIDPLSLKGSNSGVFVGCSNQEYGAGLTNVPEAVAGHLLTGNAGSVASGRLAYTFGLEGPAMTIDTACSSSLVALHLAVQALRQGECTLALAGGVAVMATPAAFLEFSRQGGMAADGRCKAFSDDADGAGWGEGAGLLLLERLSDAQRHGHQVLALVRGSAVNQDGASNGLTAPNGPAQQRVIQAALANVRMSTFDIDAVEAHGTGTSLGDPIEANALMSTFGHRDRPLWLGSVKSNIGHTQAAAGVAGVIKMVMALRHGVLPKTLHVNQPSSHVDWAAGDVRLLTDETPWPDRGEPRRAGVSSFGISGTNAHVILEEGESHGTGTGDTPSGNARYAGVVPWVVSGRSVGAVRDQVERLRVVAGDPLDVGFSLASRSVFEHRAVVVDGVAEMGVARRTRTAFLFTGQGAQRAGMGRELYADFPLFASVFDEVCGHFEPGLKDVVFGDSAGVDQTGVDRTGAQAGLDRSGLVQRELDQTGWAQPGLFAVEVALFRLVESWGLRPDAVLGHSIGEFAAAHVAGVFSLADACRLVAARARLMQALPSGGAMAALRVSPDELQLDERVSIAAVNGPSSVVISGDEDAVLELAERFDGKRLNVSHAFHSHHMDGMIAEFRRVAESVRFERASIPVMAAAGGDVFDAEYWVRQVRDTVRFHEGVEALKAEGVGRFVEVGPGGVLSALVDGVALMRRDRPEVHTLMSAVGRLHVDGFSPEWTRVLAGGQRIDLPTYPFQRERYWLEDGWRKQQSAVDGRQYEVSWTPFDLPATLPAGTWLVVAADGDETAAAVTHGLRAHGIEVTSDREAQVDGVISLLGLLATVELLQAGIEAPLWCVTRGAVSTGPGDPLRDPDQAMLWGLGRVAALEYPDRWGGLVDLPANVDEHAIAQLCSVLSGAENQVAIRNTVYSRHLVPAKVEPKDGWQPHGTVLVTGGTGAVGAHVARWLASEGVDHLVLTSRRGSDAPGAAELADELTGMGVRVSIVACDVSDREALAQLLADVPPDAVMHAAGVLDDGTLDTLTPERFTTVLRSKVDSARHLHELTSVPLVMFSSIAGTLGSVGQANYAAANAYLDALAEYRRALGLKATSVAWGPWAGAGMAKAFESRLRRSGLSPLDPGRAVQALKQVLAADVTCLAIADIDWSRFTDEGPKQRLAELPVAKRERTLVQLVRKQTAAVLGYADVDRVDVTKAFKDLGFDSLMAVELRNGLSAATELTLPSSMVFDHPTPTALAGHLLGELFGHDAPAPAPVATADDEPIAIIGMSCRYPGGVQSPEDLWDLVAAGGDAVSGFPTDRGWDIPDGASYVYEGGFVHDAPLFDPAFFEMSPREALATDPQQRLLLEVAWEVFERAGIAPDSVRGSQTGVFVGCAYQGYGSAADIPAELQGHALVGSSGAVASGRLSYTFGLVGPAITVDTACSSSLVALHLAVRSLRSGECEMALAGGVTVMSTPGAFVEFSRQRGLAPDGRCKAFSDDADGTAWAEGAGVLLVERLSDAVRNGHPVLAVVRGSAVNQDGASNGLTAPSGPSQQRVIRAALADARMSPFDIDAVEAHGTGTTLGDPIEAQALLATYGRDRDRPLWLGSVKSNIGHAQAASGVAGVIKVVMAMRHDILPRTLHADTPSSHVDWTVGDVRLLTEPVPWPAGQRTRRAAVSSFGISGTNAHTIIEQAPNTPEEPVEPRKPGPWLLSGHNASALREQAARLMSYVDRDDVGYSLATTRSHLTHRAVVLGDYKESLRALAKGTTTPLVIHGQAGSDAETAFLFTGQGAQRAGMGRALYEEFPTFAEVFDEVCARFDRPLKDVVFEGRDLDQTGWTQPALFAFEVALFRLVESWGIVPDYLLGHSIGELAAAHVAGVFTLDDACRLVAARGDLMQALPQGGAMVSLKASEEEVTPLLSDRVSIAAVNGPLSVVISGGESSALAIAERFEHKRLRVSHSFHSPLMDGMLAEFRRVAESLSYQTPQLPLVSTVTGGLMAEEMCSPEYWVRQVREPVRFLDALRCLESEGVTRFVEIGPDGVLTAMARDGLDQEAITIPLQRKDKPEPDALMAGLAKLYVTGTTPDWRAVFGQGTRVDLPTYAFQRERYWLEPAGQPDGGVAGWRYRITWKAAPEPTGRAEGRWLALVPPNQPEWMAAVVRPFEVVTIDPASDRATIAEQFRTVTAGSPATTGVVSFLAADERPHPEYPVVPCGVAATQLVAQALGDAGVTSPLWLVTQGAVSRPVQAQIWGLGRVIGLEHADRWGGLVDLPDTMDDHVIDRLLAVLTGNEDQVAIHEEGTLVRRLVPARRGDKVRDFVPRGTVLITGGTGALGAQVARWLARAGAEHLVLTSRSGPEAPGVDELTAELTALGAQVTVARCDVADRADLTALLAGIPKVNAVVHAAGVVQAGMLADTDLGGLSDVLSAKVAGAANLDELLDNDGLDAFVMFSSSAATWGSGGQAGYAAANAYLDALAERRRARGVPATSIAWGAWAGGGMAADADGLRRRGIRAMAPDRALTALKQALDDDETGLTVADVDWARFVPAFTAARPRPLLDDLPEARLPEVETPTDNRLAERLAGVPAAERHRILVDLVTAEAAAVLGHRTPDGVDATRSFKELGFDSLTAVELRDRLTVATGCPVPATAVFDHPTPAELARVVLAALGERQHEPVLTELDKLETAISAFSPDDDVLGTVTARLRAMLSKLDADRREPAVAQQLASATDDEIFEFINKELGRS</sequence>
<dbReference type="InterPro" id="IPR036291">
    <property type="entry name" value="NAD(P)-bd_dom_sf"/>
</dbReference>
<dbReference type="GO" id="GO:0031177">
    <property type="term" value="F:phosphopantetheine binding"/>
    <property type="evidence" value="ECO:0007669"/>
    <property type="project" value="InterPro"/>
</dbReference>
<dbReference type="FunFam" id="1.10.1200.10:FF:000007">
    <property type="entry name" value="Probable polyketide synthase pks17"/>
    <property type="match status" value="2"/>
</dbReference>
<feature type="domain" description="Carrier" evidence="9">
    <location>
        <begin position="2692"/>
        <end position="2767"/>
    </location>
</feature>
<dbReference type="InterPro" id="IPR006162">
    <property type="entry name" value="Ppantetheine_attach_site"/>
</dbReference>
<gene>
    <name evidence="11" type="ORF">EV192_12214</name>
</gene>
<dbReference type="InterPro" id="IPR036736">
    <property type="entry name" value="ACP-like_sf"/>
</dbReference>
<evidence type="ECO:0000256" key="6">
    <source>
        <dbReference type="ARBA" id="ARBA00023194"/>
    </source>
</evidence>
<dbReference type="SMART" id="SM00827">
    <property type="entry name" value="PKS_AT"/>
    <property type="match status" value="2"/>
</dbReference>
<dbReference type="GO" id="GO:0004312">
    <property type="term" value="F:fatty acid synthase activity"/>
    <property type="evidence" value="ECO:0007669"/>
    <property type="project" value="InterPro"/>
</dbReference>
<dbReference type="OrthoDB" id="9778690at2"/>
<dbReference type="Pfam" id="PF00698">
    <property type="entry name" value="Acyl_transf_1"/>
    <property type="match status" value="2"/>
</dbReference>
<evidence type="ECO:0000256" key="7">
    <source>
        <dbReference type="ARBA" id="ARBA00023268"/>
    </source>
</evidence>
<evidence type="ECO:0000259" key="10">
    <source>
        <dbReference type="PROSITE" id="PS52004"/>
    </source>
</evidence>
<dbReference type="SMART" id="SM00822">
    <property type="entry name" value="PKS_KR"/>
    <property type="match status" value="2"/>
</dbReference>
<dbReference type="CDD" id="cd08952">
    <property type="entry name" value="KR_1_SDR_x"/>
    <property type="match status" value="2"/>
</dbReference>